<dbReference type="Proteomes" id="UP000026960">
    <property type="component" value="Chromosome 8"/>
</dbReference>
<reference evidence="4" key="2">
    <citation type="submission" date="2015-03" db="UniProtKB">
        <authorList>
            <consortium name="EnsemblPlants"/>
        </authorList>
    </citation>
    <scope>IDENTIFICATION</scope>
</reference>
<evidence type="ECO:0000259" key="3">
    <source>
        <dbReference type="PROSITE" id="PS50222"/>
    </source>
</evidence>
<evidence type="ECO:0000313" key="4">
    <source>
        <dbReference type="EnsemblPlants" id="OBART08G23440.1"/>
    </source>
</evidence>
<evidence type="ECO:0000256" key="2">
    <source>
        <dbReference type="SAM" id="MobiDB-lite"/>
    </source>
</evidence>
<evidence type="ECO:0000256" key="1">
    <source>
        <dbReference type="ARBA" id="ARBA00022837"/>
    </source>
</evidence>
<feature type="domain" description="EF-hand" evidence="3">
    <location>
        <begin position="199"/>
        <end position="234"/>
    </location>
</feature>
<keyword evidence="5" id="KW-1185">Reference proteome</keyword>
<dbReference type="GO" id="GO:0005509">
    <property type="term" value="F:calcium ion binding"/>
    <property type="evidence" value="ECO:0007669"/>
    <property type="project" value="InterPro"/>
</dbReference>
<dbReference type="PANTHER" id="PTHR46824">
    <property type="entry name" value="CALCIUM-BINDING PROTEIN CML48-RELATED"/>
    <property type="match status" value="1"/>
</dbReference>
<protein>
    <recommendedName>
        <fullName evidence="3">EF-hand domain-containing protein</fullName>
    </recommendedName>
</protein>
<name>A0A0D3H358_9ORYZ</name>
<feature type="domain" description="EF-hand" evidence="3">
    <location>
        <begin position="79"/>
        <end position="114"/>
    </location>
</feature>
<dbReference type="Gene3D" id="1.10.238.10">
    <property type="entry name" value="EF-hand"/>
    <property type="match status" value="1"/>
</dbReference>
<dbReference type="InterPro" id="IPR011992">
    <property type="entry name" value="EF-hand-dom_pair"/>
</dbReference>
<evidence type="ECO:0000313" key="5">
    <source>
        <dbReference type="Proteomes" id="UP000026960"/>
    </source>
</evidence>
<dbReference type="PROSITE" id="PS00018">
    <property type="entry name" value="EF_HAND_1"/>
    <property type="match status" value="2"/>
</dbReference>
<dbReference type="SUPFAM" id="SSF47473">
    <property type="entry name" value="EF-hand"/>
    <property type="match status" value="1"/>
</dbReference>
<dbReference type="InterPro" id="IPR018247">
    <property type="entry name" value="EF_Hand_1_Ca_BS"/>
</dbReference>
<feature type="region of interest" description="Disordered" evidence="2">
    <location>
        <begin position="1"/>
        <end position="63"/>
    </location>
</feature>
<dbReference type="InterPro" id="IPR044590">
    <property type="entry name" value="CML48/49/50"/>
</dbReference>
<dbReference type="EnsemblPlants" id="OBART08G23440.1">
    <property type="protein sequence ID" value="OBART08G23440.1"/>
    <property type="gene ID" value="OBART08G23440"/>
</dbReference>
<reference evidence="4" key="1">
    <citation type="journal article" date="2009" name="Rice">
        <title>De Novo Next Generation Sequencing of Plant Genomes.</title>
        <authorList>
            <person name="Rounsley S."/>
            <person name="Marri P.R."/>
            <person name="Yu Y."/>
            <person name="He R."/>
            <person name="Sisneros N."/>
            <person name="Goicoechea J.L."/>
            <person name="Lee S.J."/>
            <person name="Angelova A."/>
            <person name="Kudrna D."/>
            <person name="Luo M."/>
            <person name="Affourtit J."/>
            <person name="Desany B."/>
            <person name="Knight J."/>
            <person name="Niazi F."/>
            <person name="Egholm M."/>
            <person name="Wing R.A."/>
        </authorList>
    </citation>
    <scope>NUCLEOTIDE SEQUENCE [LARGE SCALE GENOMIC DNA]</scope>
    <source>
        <strain evidence="4">cv. IRGC 105608</strain>
    </source>
</reference>
<organism evidence="4">
    <name type="scientific">Oryza barthii</name>
    <dbReference type="NCBI Taxonomy" id="65489"/>
    <lineage>
        <taxon>Eukaryota</taxon>
        <taxon>Viridiplantae</taxon>
        <taxon>Streptophyta</taxon>
        <taxon>Embryophyta</taxon>
        <taxon>Tracheophyta</taxon>
        <taxon>Spermatophyta</taxon>
        <taxon>Magnoliopsida</taxon>
        <taxon>Liliopsida</taxon>
        <taxon>Poales</taxon>
        <taxon>Poaceae</taxon>
        <taxon>BOP clade</taxon>
        <taxon>Oryzoideae</taxon>
        <taxon>Oryzeae</taxon>
        <taxon>Oryzinae</taxon>
        <taxon>Oryza</taxon>
    </lineage>
</organism>
<dbReference type="HOGENOM" id="CLU_051357_3_0_1"/>
<dbReference type="STRING" id="65489.A0A0D3H358"/>
<dbReference type="InterPro" id="IPR002048">
    <property type="entry name" value="EF_hand_dom"/>
</dbReference>
<dbReference type="AlphaFoldDB" id="A0A0D3H358"/>
<dbReference type="Gramene" id="OBART08G23440.1">
    <property type="protein sequence ID" value="OBART08G23440.1"/>
    <property type="gene ID" value="OBART08G23440"/>
</dbReference>
<dbReference type="eggNOG" id="KOG0037">
    <property type="taxonomic scope" value="Eukaryota"/>
</dbReference>
<sequence>MADYNRYGYGGYGSTPSAPPASSYGYTTTPSAPPASSSSSYGYGHGGGGYPSSTYPPPPPSSSQAYPMGMGGFLVFPPGTHPDVERAFRAVDRDGSGSIDERELQDALSSAYHRFSIRTVRLLLFLFNKPASHSPSRMGKPATLLPCAPNYISSLHRFNHAQKMKFSFSLFAVLMSSRVRVTVELPWAMAVLPIGLISVLGGNIQGIFDRYDRDRSGKIEKDELREALCSLGYAVPPSVLELLIANYNNGVSSRGALDFDNFVECGMIVKGLTEKFKEKDTRYSGSATLSYDGFLSMVIPFIVP</sequence>
<dbReference type="PROSITE" id="PS50222">
    <property type="entry name" value="EF_HAND_2"/>
    <property type="match status" value="2"/>
</dbReference>
<proteinExistence type="predicted"/>
<dbReference type="SMART" id="SM00054">
    <property type="entry name" value="EFh"/>
    <property type="match status" value="2"/>
</dbReference>
<keyword evidence="1" id="KW-0106">Calcium</keyword>
<dbReference type="PaxDb" id="65489-OBART08G23440.1"/>
<feature type="compositionally biased region" description="Low complexity" evidence="2">
    <location>
        <begin position="20"/>
        <end position="42"/>
    </location>
</feature>
<accession>A0A0D3H358</accession>
<dbReference type="PANTHER" id="PTHR46824:SF2">
    <property type="entry name" value="CALCIUM-BINDING PROTEIN CML48-RELATED"/>
    <property type="match status" value="1"/>
</dbReference>
<dbReference type="Pfam" id="PF13405">
    <property type="entry name" value="EF-hand_6"/>
    <property type="match status" value="2"/>
</dbReference>